<dbReference type="InterPro" id="IPR035985">
    <property type="entry name" value="Ubiquitin-activating_enz"/>
</dbReference>
<dbReference type="Pfam" id="PF14461">
    <property type="entry name" value="Prok-E2_B"/>
    <property type="match status" value="1"/>
</dbReference>
<feature type="domain" description="Prokaryotic E2 family B" evidence="2">
    <location>
        <begin position="40"/>
        <end position="147"/>
    </location>
</feature>
<dbReference type="InterPro" id="IPR000594">
    <property type="entry name" value="ThiF_NAD_FAD-bd"/>
</dbReference>
<reference evidence="3" key="2">
    <citation type="journal article" date="2018" name="Nature">
        <title>A major lineage of non-tailed dsDNA viruses as unrecognized killers of marine bacteria.</title>
        <authorList>
            <person name="Kauffman K.M."/>
            <person name="Hussain F.A."/>
            <person name="Yang J."/>
            <person name="Arevalo P."/>
            <person name="Brown J.M."/>
            <person name="Chang W.K."/>
            <person name="VanInsberghe D."/>
            <person name="Elsherbini J."/>
            <person name="Sharma R.S."/>
            <person name="Cutler M.B."/>
            <person name="Kelly L."/>
            <person name="Polz M.F."/>
        </authorList>
    </citation>
    <scope>NUCLEOTIDE SEQUENCE</scope>
    <source>
        <strain evidence="3">10N.222.46.E12</strain>
    </source>
</reference>
<dbReference type="AlphaFoldDB" id="A0A7Z1ME03"/>
<sequence>MRKPIGAALLSLGSVLFKRYNARLLTSKKAKEWKLPLPQEHRAWVIKTDITLDGEQLSLVVLAKETFPYVPPKIYVRPHTSILKHPHIEDGGRLCVWSSQVAFNPHDHSYIHTLVNDAHKMVSKTIKGQLDDDFENGFLSYWTNANPHTIKVSSLNNLQRTPSRQIYVAYTKQKGVVFADSSLELNSWLERAGVKPKYRNITTSILISLDKPWKPCEYPKTLGEIEDILIKQGWASDPLNKCIADLLSVPKPFPIFLVRVETTNGIACVGMSLETNALGTGNRGKTYRKPILGNGYRPGKVSNKVLLGRSRNIKLNGVNVDRKDISWMLGRDRNKALKDLGEIKIAVLGLGSVGSGLLPLLVRSGFKKFVLVDGDILEPANIGRHWLGEQHVGQNKAKACEDELNRMFPWVEVDLCSQSEWFKDEATIEEIKDCDVIVSATGEWASDCAMRDLTEKEDIISPVVFCFTEAHATATHCFVNMDGSFDYFDLFDSTGILKRPVTTYQESTVEALPSCGGFYQPYGAIELSYGHGMICETICNIVHSGEVDSNLKHTVWVGRKSLVESTGGTWNSDWVMAHGDPEQGSKIIRVEELANGV</sequence>
<name>A0A7Z1ME03_9VIBR</name>
<dbReference type="SUPFAM" id="SSF69572">
    <property type="entry name" value="Activating enzymes of the ubiquitin-like proteins"/>
    <property type="match status" value="1"/>
</dbReference>
<dbReference type="SUPFAM" id="SSF54495">
    <property type="entry name" value="UBC-like"/>
    <property type="match status" value="1"/>
</dbReference>
<evidence type="ECO:0000259" key="1">
    <source>
        <dbReference type="Pfam" id="PF00899"/>
    </source>
</evidence>
<comment type="caution">
    <text evidence="3">The sequence shown here is derived from an EMBL/GenBank/DDBJ whole genome shotgun (WGS) entry which is preliminary data.</text>
</comment>
<dbReference type="PANTHER" id="PTHR43267">
    <property type="entry name" value="TRNA THREONYLCARBAMOYLADENOSINE DEHYDRATASE"/>
    <property type="match status" value="1"/>
</dbReference>
<dbReference type="GO" id="GO:0008641">
    <property type="term" value="F:ubiquitin-like modifier activating enzyme activity"/>
    <property type="evidence" value="ECO:0007669"/>
    <property type="project" value="InterPro"/>
</dbReference>
<organism evidence="3">
    <name type="scientific">Vibrio cyclitrophicus</name>
    <dbReference type="NCBI Taxonomy" id="47951"/>
    <lineage>
        <taxon>Bacteria</taxon>
        <taxon>Pseudomonadati</taxon>
        <taxon>Pseudomonadota</taxon>
        <taxon>Gammaproteobacteria</taxon>
        <taxon>Vibrionales</taxon>
        <taxon>Vibrionaceae</taxon>
        <taxon>Vibrio</taxon>
    </lineage>
</organism>
<dbReference type="InterPro" id="IPR032701">
    <property type="entry name" value="Prok-E2_B_dom"/>
</dbReference>
<proteinExistence type="predicted"/>
<dbReference type="GO" id="GO:0061503">
    <property type="term" value="F:tRNA threonylcarbamoyladenosine dehydratase"/>
    <property type="evidence" value="ECO:0007669"/>
    <property type="project" value="TreeGrafter"/>
</dbReference>
<evidence type="ECO:0000313" key="3">
    <source>
        <dbReference type="EMBL" id="PMP22192.1"/>
    </source>
</evidence>
<dbReference type="PANTHER" id="PTHR43267:SF3">
    <property type="entry name" value="THIF PROTEIN"/>
    <property type="match status" value="1"/>
</dbReference>
<dbReference type="InterPro" id="IPR045886">
    <property type="entry name" value="ThiF/MoeB/HesA"/>
</dbReference>
<dbReference type="EMBL" id="MDBS01000083">
    <property type="protein sequence ID" value="PMP22192.1"/>
    <property type="molecule type" value="Genomic_DNA"/>
</dbReference>
<dbReference type="GO" id="GO:0061504">
    <property type="term" value="P:cyclic threonylcarbamoyladenosine biosynthetic process"/>
    <property type="evidence" value="ECO:0007669"/>
    <property type="project" value="TreeGrafter"/>
</dbReference>
<evidence type="ECO:0000259" key="2">
    <source>
        <dbReference type="Pfam" id="PF14461"/>
    </source>
</evidence>
<dbReference type="CDD" id="cd01483">
    <property type="entry name" value="E1_enzyme_family"/>
    <property type="match status" value="1"/>
</dbReference>
<dbReference type="InterPro" id="IPR016135">
    <property type="entry name" value="UBQ-conjugating_enzyme/RWD"/>
</dbReference>
<gene>
    <name evidence="3" type="ORF">BCS90_25915</name>
</gene>
<dbReference type="Pfam" id="PF00899">
    <property type="entry name" value="ThiF"/>
    <property type="match status" value="1"/>
</dbReference>
<accession>A0A7Z1ME03</accession>
<dbReference type="RefSeq" id="WP_102333832.1">
    <property type="nucleotide sequence ID" value="NZ_CP170594.1"/>
</dbReference>
<dbReference type="Gene3D" id="3.40.50.720">
    <property type="entry name" value="NAD(P)-binding Rossmann-like Domain"/>
    <property type="match status" value="1"/>
</dbReference>
<reference evidence="3" key="1">
    <citation type="submission" date="2016-07" db="EMBL/GenBank/DDBJ databases">
        <authorList>
            <person name="Kauffman K."/>
            <person name="Arevalo P."/>
            <person name="Polz M.F."/>
        </authorList>
    </citation>
    <scope>NUCLEOTIDE SEQUENCE</scope>
    <source>
        <strain evidence="3">10N.222.46.E12</strain>
    </source>
</reference>
<protein>
    <recommendedName>
        <fullName evidence="4">Thiamine biosynthesis protein ThiF</fullName>
    </recommendedName>
</protein>
<evidence type="ECO:0008006" key="4">
    <source>
        <dbReference type="Google" id="ProtNLM"/>
    </source>
</evidence>
<feature type="domain" description="THIF-type NAD/FAD binding fold" evidence="1">
    <location>
        <begin position="335"/>
        <end position="459"/>
    </location>
</feature>